<feature type="transmembrane region" description="Helical" evidence="1">
    <location>
        <begin position="94"/>
        <end position="113"/>
    </location>
</feature>
<sequence length="125" mass="13479">MAAFSRPRRQKGSWLVGCSLLMVVAAVGLGWLLWQAVALSSLEAVGQRVTEAKPLLSALRLGLIALVATLWPWVSARVGKTWPGPLPATASNHLRWRVVVWLLVIELVIGQNLPGRLIATLGVVS</sequence>
<proteinExistence type="predicted"/>
<evidence type="ECO:0000256" key="1">
    <source>
        <dbReference type="SAM" id="Phobius"/>
    </source>
</evidence>
<reference evidence="3" key="1">
    <citation type="submission" date="2017-11" db="EMBL/GenBank/DDBJ databases">
        <title>The draft genome sequence of Chromatocurvus sp. F02.</title>
        <authorList>
            <person name="Du Z.-J."/>
            <person name="Chang Y.-Q."/>
        </authorList>
    </citation>
    <scope>NUCLEOTIDE SEQUENCE [LARGE SCALE GENOMIC DNA]</scope>
    <source>
        <strain evidence="3">F02</strain>
    </source>
</reference>
<feature type="transmembrane region" description="Helical" evidence="1">
    <location>
        <begin position="12"/>
        <end position="34"/>
    </location>
</feature>
<evidence type="ECO:0000313" key="3">
    <source>
        <dbReference type="Proteomes" id="UP000234845"/>
    </source>
</evidence>
<keyword evidence="1" id="KW-1133">Transmembrane helix</keyword>
<comment type="caution">
    <text evidence="2">The sequence shown here is derived from an EMBL/GenBank/DDBJ whole genome shotgun (WGS) entry which is preliminary data.</text>
</comment>
<protein>
    <submittedName>
        <fullName evidence="2">Uncharacterized protein</fullName>
    </submittedName>
</protein>
<gene>
    <name evidence="2" type="ORF">CWI75_08090</name>
</gene>
<accession>A0A2N5Y4M0</accession>
<dbReference type="AlphaFoldDB" id="A0A2N5Y4M0"/>
<name>A0A2N5Y4M0_9GAMM</name>
<keyword evidence="3" id="KW-1185">Reference proteome</keyword>
<keyword evidence="1" id="KW-0472">Membrane</keyword>
<evidence type="ECO:0000313" key="2">
    <source>
        <dbReference type="EMBL" id="PLW83346.1"/>
    </source>
</evidence>
<organism evidence="2 3">
    <name type="scientific">Kineobactrum sediminis</name>
    <dbReference type="NCBI Taxonomy" id="1905677"/>
    <lineage>
        <taxon>Bacteria</taxon>
        <taxon>Pseudomonadati</taxon>
        <taxon>Pseudomonadota</taxon>
        <taxon>Gammaproteobacteria</taxon>
        <taxon>Cellvibrionales</taxon>
        <taxon>Halieaceae</taxon>
        <taxon>Kineobactrum</taxon>
    </lineage>
</organism>
<dbReference type="Proteomes" id="UP000234845">
    <property type="component" value="Unassembled WGS sequence"/>
</dbReference>
<dbReference type="RefSeq" id="WP_101520946.1">
    <property type="nucleotide sequence ID" value="NZ_PKLZ01000003.1"/>
</dbReference>
<dbReference type="EMBL" id="PKLZ01000003">
    <property type="protein sequence ID" value="PLW83346.1"/>
    <property type="molecule type" value="Genomic_DNA"/>
</dbReference>
<keyword evidence="1" id="KW-0812">Transmembrane</keyword>
<feature type="transmembrane region" description="Helical" evidence="1">
    <location>
        <begin position="54"/>
        <end position="74"/>
    </location>
</feature>